<reference evidence="2" key="2">
    <citation type="submission" date="2008-05" db="EMBL/GenBank/DDBJ databases">
        <title>Genome sequence of Clostridium botulinum Ba4 strain 657.</title>
        <authorList>
            <person name="Shrivastava S."/>
            <person name="Brown J.L."/>
            <person name="Bruce D."/>
            <person name="Detter C."/>
            <person name="Munk C."/>
            <person name="Smith L.A."/>
            <person name="Smith T.J."/>
            <person name="Sutton G."/>
            <person name="Brettin T.S."/>
        </authorList>
    </citation>
    <scope>NUCLEOTIDE SEQUENCE [LARGE SCALE GENOMIC DNA]</scope>
    <source>
        <strain evidence="2">657 / Type Ba4</strain>
    </source>
</reference>
<reference evidence="1 2" key="1">
    <citation type="journal article" date="2007" name="PLoS ONE">
        <title>Analysis of the neurotoxin complex genes in Clostridium botulinum A1-A4 and B1 strains: BoNT/A3, /Ba4 and /B1 clusters are located within plasmids.</title>
        <authorList>
            <person name="Smith T.J."/>
            <person name="Hill K.K."/>
            <person name="Foley B.T."/>
            <person name="Detter J.C."/>
            <person name="Munk A.C."/>
            <person name="Bruce D.C."/>
            <person name="Doggett N.A."/>
            <person name="Smith L.A."/>
            <person name="Marks J.D."/>
            <person name="Xie G."/>
            <person name="Brettin T.S."/>
        </authorList>
    </citation>
    <scope>NUCLEOTIDE SEQUENCE [LARGE SCALE GENOMIC DNA]</scope>
    <source>
        <strain evidence="2">657 / Type Ba4</strain>
    </source>
</reference>
<sequence length="54" mass="6490">MSNKERAEKTYILLQQRKRDRERVKKNDIFALHGNNMARMLRKNSRGKRGIGQF</sequence>
<name>A0A3F2ZZP9_CLOB6</name>
<dbReference type="AlphaFoldDB" id="A0A3F2ZZP9"/>
<accession>A0A3F2ZZP9</accession>
<proteinExistence type="predicted"/>
<evidence type="ECO:0000313" key="2">
    <source>
        <dbReference type="Proteomes" id="UP000002333"/>
    </source>
</evidence>
<dbReference type="GeneID" id="44156901"/>
<gene>
    <name evidence="1" type="ordered locus">CLJ_B1797</name>
</gene>
<dbReference type="KEGG" id="cbi:CLJ_B1797"/>
<dbReference type="RefSeq" id="WP_012721244.1">
    <property type="nucleotide sequence ID" value="NC_012658.1"/>
</dbReference>
<organism evidence="1 2">
    <name type="scientific">Clostridium botulinum (strain 657 / Type Ba4)</name>
    <dbReference type="NCBI Taxonomy" id="515621"/>
    <lineage>
        <taxon>Bacteria</taxon>
        <taxon>Bacillati</taxon>
        <taxon>Bacillota</taxon>
        <taxon>Clostridia</taxon>
        <taxon>Eubacteriales</taxon>
        <taxon>Clostridiaceae</taxon>
        <taxon>Clostridium</taxon>
    </lineage>
</organism>
<evidence type="ECO:0000313" key="1">
    <source>
        <dbReference type="EMBL" id="ACQ54505.1"/>
    </source>
</evidence>
<dbReference type="EMBL" id="CP001083">
    <property type="protein sequence ID" value="ACQ54505.1"/>
    <property type="molecule type" value="Genomic_DNA"/>
</dbReference>
<protein>
    <submittedName>
        <fullName evidence="1">Uncharacterized protein</fullName>
    </submittedName>
</protein>
<dbReference type="Proteomes" id="UP000002333">
    <property type="component" value="Chromosome"/>
</dbReference>